<reference evidence="8 9" key="2">
    <citation type="journal article" date="2012" name="Stand. Genomic Sci.">
        <title>Complete genome sequence of the moderately thermophilic mineral-sulfide-oxidizing firmicute Sulfobacillus acidophilus type strain (NAL(T)).</title>
        <authorList>
            <person name="Anderson I."/>
            <person name="Chertkov O."/>
            <person name="Chen A."/>
            <person name="Saunders E."/>
            <person name="Lapidus A."/>
            <person name="Nolan M."/>
            <person name="Lucas S."/>
            <person name="Hammon N."/>
            <person name="Deshpande S."/>
            <person name="Cheng J.F."/>
            <person name="Han C."/>
            <person name="Tapia R."/>
            <person name="Goodwin L.A."/>
            <person name="Pitluck S."/>
            <person name="Liolios K."/>
            <person name="Pagani I."/>
            <person name="Ivanova N."/>
            <person name="Mikhailova N."/>
            <person name="Pati A."/>
            <person name="Palaniappan K."/>
            <person name="Land M."/>
            <person name="Pan C."/>
            <person name="Rohde M."/>
            <person name="Pukall R."/>
            <person name="Goker M."/>
            <person name="Detter J.C."/>
            <person name="Woyke T."/>
            <person name="Bristow J."/>
            <person name="Eisen J.A."/>
            <person name="Markowitz V."/>
            <person name="Hugenholtz P."/>
            <person name="Kyrpides N.C."/>
            <person name="Klenk H.P."/>
            <person name="Mavromatis K."/>
        </authorList>
    </citation>
    <scope>NUCLEOTIDE SEQUENCE [LARGE SCALE GENOMIC DNA]</scope>
    <source>
        <strain evidence="9">ATCC 700253 / DSM 10332 / NAL</strain>
    </source>
</reference>
<dbReference type="InterPro" id="IPR020846">
    <property type="entry name" value="MFS_dom"/>
</dbReference>
<keyword evidence="3 6" id="KW-0812">Transmembrane</keyword>
<feature type="transmembrane region" description="Helical" evidence="6">
    <location>
        <begin position="416"/>
        <end position="437"/>
    </location>
</feature>
<comment type="subcellular location">
    <subcellularLocation>
        <location evidence="1">Cell membrane</location>
        <topology evidence="1">Multi-pass membrane protein</topology>
    </subcellularLocation>
</comment>
<dbReference type="Proteomes" id="UP000005439">
    <property type="component" value="Chromosome"/>
</dbReference>
<dbReference type="Pfam" id="PF00083">
    <property type="entry name" value="Sugar_tr"/>
    <property type="match status" value="1"/>
</dbReference>
<evidence type="ECO:0000256" key="2">
    <source>
        <dbReference type="ARBA" id="ARBA00022448"/>
    </source>
</evidence>
<dbReference type="AlphaFoldDB" id="G8TXY6"/>
<feature type="transmembrane region" description="Helical" evidence="6">
    <location>
        <begin position="90"/>
        <end position="109"/>
    </location>
</feature>
<evidence type="ECO:0000256" key="6">
    <source>
        <dbReference type="SAM" id="Phobius"/>
    </source>
</evidence>
<evidence type="ECO:0000259" key="7">
    <source>
        <dbReference type="PROSITE" id="PS50850"/>
    </source>
</evidence>
<keyword evidence="2" id="KW-0813">Transport</keyword>
<dbReference type="PANTHER" id="PTHR24064">
    <property type="entry name" value="SOLUTE CARRIER FAMILY 22 MEMBER"/>
    <property type="match status" value="1"/>
</dbReference>
<evidence type="ECO:0000256" key="3">
    <source>
        <dbReference type="ARBA" id="ARBA00022692"/>
    </source>
</evidence>
<dbReference type="PATRIC" id="fig|679936.5.peg.2823"/>
<feature type="transmembrane region" description="Helical" evidence="6">
    <location>
        <begin position="150"/>
        <end position="175"/>
    </location>
</feature>
<feature type="transmembrane region" description="Helical" evidence="6">
    <location>
        <begin position="320"/>
        <end position="339"/>
    </location>
</feature>
<organism evidence="8 9">
    <name type="scientific">Sulfobacillus acidophilus (strain ATCC 700253 / DSM 10332 / NAL)</name>
    <dbReference type="NCBI Taxonomy" id="679936"/>
    <lineage>
        <taxon>Bacteria</taxon>
        <taxon>Bacillati</taxon>
        <taxon>Bacillota</taxon>
        <taxon>Clostridia</taxon>
        <taxon>Eubacteriales</taxon>
        <taxon>Clostridiales Family XVII. Incertae Sedis</taxon>
        <taxon>Sulfobacillus</taxon>
    </lineage>
</organism>
<gene>
    <name evidence="8" type="ordered locus">Sulac_2730</name>
</gene>
<evidence type="ECO:0000256" key="5">
    <source>
        <dbReference type="ARBA" id="ARBA00023136"/>
    </source>
</evidence>
<dbReference type="InterPro" id="IPR005828">
    <property type="entry name" value="MFS_sugar_transport-like"/>
</dbReference>
<dbReference type="InterPro" id="IPR005829">
    <property type="entry name" value="Sugar_transporter_CS"/>
</dbReference>
<dbReference type="KEGG" id="sap:Sulac_2730"/>
<dbReference type="GO" id="GO:0005886">
    <property type="term" value="C:plasma membrane"/>
    <property type="evidence" value="ECO:0007669"/>
    <property type="project" value="UniProtKB-SubCell"/>
</dbReference>
<feature type="domain" description="Major facilitator superfamily (MFS) profile" evidence="7">
    <location>
        <begin position="23"/>
        <end position="441"/>
    </location>
</feature>
<dbReference type="PROSITE" id="PS50850">
    <property type="entry name" value="MFS"/>
    <property type="match status" value="1"/>
</dbReference>
<evidence type="ECO:0000256" key="1">
    <source>
        <dbReference type="ARBA" id="ARBA00004651"/>
    </source>
</evidence>
<feature type="transmembrane region" description="Helical" evidence="6">
    <location>
        <begin position="390"/>
        <end position="410"/>
    </location>
</feature>
<keyword evidence="5 6" id="KW-0472">Membrane</keyword>
<evidence type="ECO:0000313" key="8">
    <source>
        <dbReference type="EMBL" id="AEW06192.1"/>
    </source>
</evidence>
<feature type="transmembrane region" description="Helical" evidence="6">
    <location>
        <begin position="64"/>
        <end position="83"/>
    </location>
</feature>
<accession>G8TXY6</accession>
<feature type="transmembrane region" description="Helical" evidence="6">
    <location>
        <begin position="295"/>
        <end position="313"/>
    </location>
</feature>
<evidence type="ECO:0000313" key="9">
    <source>
        <dbReference type="Proteomes" id="UP000005439"/>
    </source>
</evidence>
<feature type="transmembrane region" description="Helical" evidence="6">
    <location>
        <begin position="181"/>
        <end position="200"/>
    </location>
</feature>
<dbReference type="Gene3D" id="1.20.1250.20">
    <property type="entry name" value="MFS general substrate transporter like domains"/>
    <property type="match status" value="1"/>
</dbReference>
<dbReference type="PROSITE" id="PS00217">
    <property type="entry name" value="SUGAR_TRANSPORT_2"/>
    <property type="match status" value="1"/>
</dbReference>
<protein>
    <submittedName>
        <fullName evidence="8">General substrate transporter</fullName>
    </submittedName>
</protein>
<dbReference type="GO" id="GO:0022857">
    <property type="term" value="F:transmembrane transporter activity"/>
    <property type="evidence" value="ECO:0007669"/>
    <property type="project" value="InterPro"/>
</dbReference>
<dbReference type="PROSITE" id="PS00216">
    <property type="entry name" value="SUGAR_TRANSPORT_1"/>
    <property type="match status" value="1"/>
</dbReference>
<dbReference type="HOGENOM" id="CLU_001265_46_14_9"/>
<dbReference type="InterPro" id="IPR036259">
    <property type="entry name" value="MFS_trans_sf"/>
</dbReference>
<reference evidence="9" key="1">
    <citation type="submission" date="2011-12" db="EMBL/GenBank/DDBJ databases">
        <title>The complete genome of chromosome of Sulfobacillus acidophilus DSM 10332.</title>
        <authorList>
            <person name="Lucas S."/>
            <person name="Han J."/>
            <person name="Lapidus A."/>
            <person name="Bruce D."/>
            <person name="Goodwin L."/>
            <person name="Pitluck S."/>
            <person name="Peters L."/>
            <person name="Kyrpides N."/>
            <person name="Mavromatis K."/>
            <person name="Ivanova N."/>
            <person name="Mikhailova N."/>
            <person name="Chertkov O."/>
            <person name="Saunders E."/>
            <person name="Detter J.C."/>
            <person name="Tapia R."/>
            <person name="Han C."/>
            <person name="Land M."/>
            <person name="Hauser L."/>
            <person name="Markowitz V."/>
            <person name="Cheng J.-F."/>
            <person name="Hugenholtz P."/>
            <person name="Woyke T."/>
            <person name="Wu D."/>
            <person name="Pukall R."/>
            <person name="Gehrich-Schroeter G."/>
            <person name="Schneider S."/>
            <person name="Klenk H.-P."/>
            <person name="Eisen J.A."/>
        </authorList>
    </citation>
    <scope>NUCLEOTIDE SEQUENCE [LARGE SCALE GENOMIC DNA]</scope>
    <source>
        <strain evidence="9">ATCC 700253 / DSM 10332 / NAL</strain>
    </source>
</reference>
<dbReference type="STRING" id="679936.Sulac_2730"/>
<keyword evidence="9" id="KW-1185">Reference proteome</keyword>
<feature type="transmembrane region" description="Helical" evidence="6">
    <location>
        <begin position="257"/>
        <end position="275"/>
    </location>
</feature>
<dbReference type="EMBL" id="CP003179">
    <property type="protein sequence ID" value="AEW06192.1"/>
    <property type="molecule type" value="Genomic_DNA"/>
</dbReference>
<sequence>MNSPLSIFSPLDHARFKRFHLKSVLTTGMGVFTDGYDLSSLGIVLPLALASFGVKSLTGLESSLLAGSALVGAALGALIFGGLANRGRKAFYGLDVLIMALAGLLQAFVPNIPALIAVRFVLGIGVGADYVLSPLIMGEHANVSDRGKSMAVGFGLTWGLGATFAAVLYLLLAAGHVPSDLIWRIVLGFGAVPAAAVIYLRRQMPETARFLARIRGDKDKLHQVITEVAGAPVAPEPTDVADPRSPFEYLSQLKGRFFVAALLWFLFDIVAYSGILFGPSLIAKGIGLTAGTFQLVMEFGFVVPGGLIALLLIDRWGRKPLQTLGFLGMAVLLLAFSMYRAQLTALPLAGLFVYGLENLIQQAGPGSVSASGVLGVELAPTKIRAWVQSWTVAAGRLGAALTAFVFPALFQRYGESFAITFLASVALLAAVVTLVGVPETKNQPLEITSGEIGPDAIQGPLEPTA</sequence>
<feature type="transmembrane region" description="Helical" evidence="6">
    <location>
        <begin position="115"/>
        <end position="138"/>
    </location>
</feature>
<proteinExistence type="predicted"/>
<dbReference type="SUPFAM" id="SSF103473">
    <property type="entry name" value="MFS general substrate transporter"/>
    <property type="match status" value="1"/>
</dbReference>
<evidence type="ECO:0000256" key="4">
    <source>
        <dbReference type="ARBA" id="ARBA00022989"/>
    </source>
</evidence>
<name>G8TXY6_SULAD</name>
<keyword evidence="4 6" id="KW-1133">Transmembrane helix</keyword>